<organism evidence="3 4">
    <name type="scientific">Draconibacterium sediminis</name>
    <dbReference type="NCBI Taxonomy" id="1544798"/>
    <lineage>
        <taxon>Bacteria</taxon>
        <taxon>Pseudomonadati</taxon>
        <taxon>Bacteroidota</taxon>
        <taxon>Bacteroidia</taxon>
        <taxon>Marinilabiliales</taxon>
        <taxon>Prolixibacteraceae</taxon>
        <taxon>Draconibacterium</taxon>
    </lineage>
</organism>
<comment type="caution">
    <text evidence="3">The sequence shown here is derived from an EMBL/GenBank/DDBJ whole genome shotgun (WGS) entry which is preliminary data.</text>
</comment>
<gene>
    <name evidence="3" type="ORF">LH29_12450</name>
</gene>
<evidence type="ECO:0000313" key="4">
    <source>
        <dbReference type="Proteomes" id="UP000032544"/>
    </source>
</evidence>
<dbReference type="Gene3D" id="3.40.1440.10">
    <property type="entry name" value="GIY-YIG endonuclease"/>
    <property type="match status" value="1"/>
</dbReference>
<comment type="similarity">
    <text evidence="1">Belongs to the UPF0213 family.</text>
</comment>
<proteinExistence type="inferred from homology"/>
<dbReference type="OrthoDB" id="9807770at2"/>
<accession>A0A0D8JAD9</accession>
<keyword evidence="4" id="KW-1185">Reference proteome</keyword>
<dbReference type="CDD" id="cd10448">
    <property type="entry name" value="GIY-YIG_unchar_3"/>
    <property type="match status" value="1"/>
</dbReference>
<dbReference type="AlphaFoldDB" id="A0A0D8JAD9"/>
<dbReference type="SMART" id="SM00465">
    <property type="entry name" value="GIYc"/>
    <property type="match status" value="1"/>
</dbReference>
<dbReference type="STRING" id="1544798.LH29_12450"/>
<dbReference type="InterPro" id="IPR035901">
    <property type="entry name" value="GIY-YIG_endonuc_sf"/>
</dbReference>
<dbReference type="InterPro" id="IPR000305">
    <property type="entry name" value="GIY-YIG_endonuc"/>
</dbReference>
<dbReference type="PANTHER" id="PTHR34477:SF5">
    <property type="entry name" value="BSL5627 PROTEIN"/>
    <property type="match status" value="1"/>
</dbReference>
<dbReference type="PANTHER" id="PTHR34477">
    <property type="entry name" value="UPF0213 PROTEIN YHBQ"/>
    <property type="match status" value="1"/>
</dbReference>
<dbReference type="RefSeq" id="WP_045029934.1">
    <property type="nucleotide sequence ID" value="NZ_JRHC01000002.1"/>
</dbReference>
<name>A0A0D8JAD9_9BACT</name>
<dbReference type="InterPro" id="IPR050190">
    <property type="entry name" value="UPF0213_domain"/>
</dbReference>
<evidence type="ECO:0000259" key="2">
    <source>
        <dbReference type="PROSITE" id="PS50164"/>
    </source>
</evidence>
<dbReference type="EMBL" id="JRHC01000002">
    <property type="protein sequence ID" value="KJF43872.1"/>
    <property type="molecule type" value="Genomic_DNA"/>
</dbReference>
<feature type="domain" description="GIY-YIG" evidence="2">
    <location>
        <begin position="1"/>
        <end position="78"/>
    </location>
</feature>
<dbReference type="SUPFAM" id="SSF82771">
    <property type="entry name" value="GIY-YIG endonuclease"/>
    <property type="match status" value="1"/>
</dbReference>
<evidence type="ECO:0000313" key="3">
    <source>
        <dbReference type="EMBL" id="KJF43872.1"/>
    </source>
</evidence>
<dbReference type="Pfam" id="PF01541">
    <property type="entry name" value="GIY-YIG"/>
    <property type="match status" value="1"/>
</dbReference>
<sequence length="94" mass="11076">MKAWTYITTNSHNRVLYTGVTSDLKGRIDSHKIKKYPNAFTAKYNADKLVWYQEFNSIIDARAREKQLKAGNRAKKIKLIETINPKWEDLFEKL</sequence>
<evidence type="ECO:0000256" key="1">
    <source>
        <dbReference type="ARBA" id="ARBA00007435"/>
    </source>
</evidence>
<dbReference type="PROSITE" id="PS50164">
    <property type="entry name" value="GIY_YIG"/>
    <property type="match status" value="1"/>
</dbReference>
<dbReference type="Proteomes" id="UP000032544">
    <property type="component" value="Unassembled WGS sequence"/>
</dbReference>
<reference evidence="3 4" key="1">
    <citation type="submission" date="2014-09" db="EMBL/GenBank/DDBJ databases">
        <title>Draft Genome Sequence of Draconibacterium sp. JN14CK-3.</title>
        <authorList>
            <person name="Dong C."/>
            <person name="Lai Q."/>
            <person name="Shao Z."/>
        </authorList>
    </citation>
    <scope>NUCLEOTIDE SEQUENCE [LARGE SCALE GENOMIC DNA]</scope>
    <source>
        <strain evidence="3 4">JN14CK-3</strain>
    </source>
</reference>
<protein>
    <recommendedName>
        <fullName evidence="2">GIY-YIG domain-containing protein</fullName>
    </recommendedName>
</protein>